<dbReference type="InterPro" id="IPR014710">
    <property type="entry name" value="RmlC-like_jellyroll"/>
</dbReference>
<organism evidence="2 3">
    <name type="scientific">Effusibacillus consociatus</name>
    <dbReference type="NCBI Taxonomy" id="1117041"/>
    <lineage>
        <taxon>Bacteria</taxon>
        <taxon>Bacillati</taxon>
        <taxon>Bacillota</taxon>
        <taxon>Bacilli</taxon>
        <taxon>Bacillales</taxon>
        <taxon>Alicyclobacillaceae</taxon>
        <taxon>Effusibacillus</taxon>
    </lineage>
</organism>
<feature type="domain" description="Sugar 3,4-ketoisomerase QdtA cupin" evidence="1">
    <location>
        <begin position="1"/>
        <end position="128"/>
    </location>
</feature>
<dbReference type="InterPro" id="IPR011051">
    <property type="entry name" value="RmlC_Cupin_sf"/>
</dbReference>
<reference evidence="3" key="1">
    <citation type="journal article" date="2019" name="Int. J. Syst. Evol. Microbiol.">
        <title>The Global Catalogue of Microorganisms (GCM) 10K type strain sequencing project: providing services to taxonomists for standard genome sequencing and annotation.</title>
        <authorList>
            <consortium name="The Broad Institute Genomics Platform"/>
            <consortium name="The Broad Institute Genome Sequencing Center for Infectious Disease"/>
            <person name="Wu L."/>
            <person name="Ma J."/>
        </authorList>
    </citation>
    <scope>NUCLEOTIDE SEQUENCE [LARGE SCALE GENOMIC DNA]</scope>
    <source>
        <strain evidence="3">WYCCWR 12678</strain>
    </source>
</reference>
<dbReference type="Proteomes" id="UP001596002">
    <property type="component" value="Unassembled WGS sequence"/>
</dbReference>
<name>A0ABV9Q771_9BACL</name>
<dbReference type="SUPFAM" id="SSF51182">
    <property type="entry name" value="RmlC-like cupins"/>
    <property type="match status" value="1"/>
</dbReference>
<dbReference type="Pfam" id="PF05523">
    <property type="entry name" value="FdtA"/>
    <property type="match status" value="1"/>
</dbReference>
<dbReference type="Gene3D" id="2.60.120.10">
    <property type="entry name" value="Jelly Rolls"/>
    <property type="match status" value="1"/>
</dbReference>
<evidence type="ECO:0000313" key="3">
    <source>
        <dbReference type="Proteomes" id="UP001596002"/>
    </source>
</evidence>
<sequence length="138" mass="15789">MEIKIYNFKVMGDQRGSLVSLEGNKNLPFEIKRVYYIFHTLGDVRRGCHAHKDLKQVLVCTSGSCKVLLDDGSTKKAVILDSPTKGLFLDKMIWREMYDFSPDCVLMVLASDYYDESDYIRNYSEFLKGASDDVFCSS</sequence>
<protein>
    <submittedName>
        <fullName evidence="2">Sugar 3,4-ketoisomerase</fullName>
    </submittedName>
</protein>
<dbReference type="CDD" id="cd20292">
    <property type="entry name" value="cupin_QdtA-like"/>
    <property type="match status" value="1"/>
</dbReference>
<dbReference type="RefSeq" id="WP_380029830.1">
    <property type="nucleotide sequence ID" value="NZ_JBHSHC010000159.1"/>
</dbReference>
<keyword evidence="3" id="KW-1185">Reference proteome</keyword>
<dbReference type="InterPro" id="IPR008894">
    <property type="entry name" value="QdtA_cupin_dom"/>
</dbReference>
<evidence type="ECO:0000313" key="2">
    <source>
        <dbReference type="EMBL" id="MFC4770321.1"/>
    </source>
</evidence>
<gene>
    <name evidence="2" type="ORF">ACFO8Q_23875</name>
</gene>
<dbReference type="EMBL" id="JBHSHC010000159">
    <property type="protein sequence ID" value="MFC4770321.1"/>
    <property type="molecule type" value="Genomic_DNA"/>
</dbReference>
<evidence type="ECO:0000259" key="1">
    <source>
        <dbReference type="Pfam" id="PF05523"/>
    </source>
</evidence>
<proteinExistence type="predicted"/>
<accession>A0ABV9Q771</accession>
<comment type="caution">
    <text evidence="2">The sequence shown here is derived from an EMBL/GenBank/DDBJ whole genome shotgun (WGS) entry which is preliminary data.</text>
</comment>